<proteinExistence type="inferred from homology"/>
<dbReference type="CDD" id="cd04301">
    <property type="entry name" value="NAT_SF"/>
    <property type="match status" value="1"/>
</dbReference>
<comment type="catalytic activity">
    <reaction evidence="9">
        <text>L-lysyl-[protein] + acetyl-CoA = N(6)-acetyl-L-lysyl-[protein] + CoA + H(+)</text>
        <dbReference type="Rhea" id="RHEA:45948"/>
        <dbReference type="Rhea" id="RHEA-COMP:9752"/>
        <dbReference type="Rhea" id="RHEA-COMP:10731"/>
        <dbReference type="ChEBI" id="CHEBI:15378"/>
        <dbReference type="ChEBI" id="CHEBI:29969"/>
        <dbReference type="ChEBI" id="CHEBI:57287"/>
        <dbReference type="ChEBI" id="CHEBI:57288"/>
        <dbReference type="ChEBI" id="CHEBI:61930"/>
        <dbReference type="EC" id="2.3.1.48"/>
    </reaction>
</comment>
<dbReference type="GO" id="GO:0004402">
    <property type="term" value="F:histone acetyltransferase activity"/>
    <property type="evidence" value="ECO:0007669"/>
    <property type="project" value="TreeGrafter"/>
</dbReference>
<dbReference type="PANTHER" id="PTHR14744:SF15">
    <property type="entry name" value="N-ALPHA-ACETYLTRANSFERASE 60"/>
    <property type="match status" value="1"/>
</dbReference>
<dbReference type="Gene3D" id="3.40.630.30">
    <property type="match status" value="1"/>
</dbReference>
<evidence type="ECO:0000256" key="5">
    <source>
        <dbReference type="ARBA" id="ARBA00023315"/>
    </source>
</evidence>
<dbReference type="AlphaFoldDB" id="A0A9D4UE29"/>
<gene>
    <name evidence="12" type="ORF">GOP47_0018907</name>
</gene>
<evidence type="ECO:0000256" key="1">
    <source>
        <dbReference type="ARBA" id="ARBA00013184"/>
    </source>
</evidence>
<evidence type="ECO:0000256" key="6">
    <source>
        <dbReference type="ARBA" id="ARBA00025774"/>
    </source>
</evidence>
<protein>
    <recommendedName>
        <fullName evidence="8">N-alpha-acetyltransferase 60</fullName>
        <ecNumber evidence="7">2.3.1.259</ecNumber>
        <ecNumber evidence="1">2.3.1.48</ecNumber>
    </recommendedName>
</protein>
<feature type="domain" description="N-acetyltransferase" evidence="11">
    <location>
        <begin position="67"/>
        <end position="240"/>
    </location>
</feature>
<evidence type="ECO:0000313" key="13">
    <source>
        <dbReference type="Proteomes" id="UP000886520"/>
    </source>
</evidence>
<keyword evidence="4" id="KW-0156">Chromatin regulator</keyword>
<dbReference type="EC" id="2.3.1.48" evidence="1"/>
<evidence type="ECO:0000313" key="12">
    <source>
        <dbReference type="EMBL" id="KAI5066283.1"/>
    </source>
</evidence>
<keyword evidence="2" id="KW-0808">Transferase</keyword>
<dbReference type="FunFam" id="3.40.630.30:FF:000041">
    <property type="entry name" value="Histone acetyltransferase MCC1 isoform A"/>
    <property type="match status" value="1"/>
</dbReference>
<organism evidence="12 13">
    <name type="scientific">Adiantum capillus-veneris</name>
    <name type="common">Maidenhair fern</name>
    <dbReference type="NCBI Taxonomy" id="13818"/>
    <lineage>
        <taxon>Eukaryota</taxon>
        <taxon>Viridiplantae</taxon>
        <taxon>Streptophyta</taxon>
        <taxon>Embryophyta</taxon>
        <taxon>Tracheophyta</taxon>
        <taxon>Polypodiopsida</taxon>
        <taxon>Polypodiidae</taxon>
        <taxon>Polypodiales</taxon>
        <taxon>Pteridineae</taxon>
        <taxon>Pteridaceae</taxon>
        <taxon>Vittarioideae</taxon>
        <taxon>Adiantum</taxon>
    </lineage>
</organism>
<dbReference type="OrthoDB" id="47374at2759"/>
<comment type="similarity">
    <text evidence="6">Belongs to the acetyltransferase family. NAA60 subfamily.</text>
</comment>
<dbReference type="GO" id="GO:0007059">
    <property type="term" value="P:chromosome segregation"/>
    <property type="evidence" value="ECO:0007669"/>
    <property type="project" value="UniProtKB-KW"/>
</dbReference>
<keyword evidence="5" id="KW-0012">Acyltransferase</keyword>
<dbReference type="EMBL" id="JABFUD020000018">
    <property type="protein sequence ID" value="KAI5066283.1"/>
    <property type="molecule type" value="Genomic_DNA"/>
</dbReference>
<sequence>MEEQELLRMEGQGHQLQPDCKQQYSRLISPRGLTGPSTTLSSEEACAGTGCTESSAVSWLPRHAPEIAYRPIRPSDLDVLRELHDALFPIKYDADFFSSVVYGHGIISWAAVDTSRAGLLHDEIVGFVTTRVVSTAEIDTTGMLGYELGTSEKDLVYILTIGVIKSYRNKGIATSLIHRVLDYASTIPTCRAVYLHVVPYNVKAISFYERNSFRCLRRIQNFYYINEHAYDAFVYIYYVNGGRAPCSALDFLIWMSSLLKRSMASVIGWFWRKASKKTGRLAKQKDIGLWSSLQQQRVSMDSSPLLSV</sequence>
<dbReference type="SUPFAM" id="SSF55729">
    <property type="entry name" value="Acyl-CoA N-acyltransferases (Nat)"/>
    <property type="match status" value="1"/>
</dbReference>
<dbReference type="InterPro" id="IPR045141">
    <property type="entry name" value="NAA60-like"/>
</dbReference>
<reference evidence="12" key="1">
    <citation type="submission" date="2021-01" db="EMBL/GenBank/DDBJ databases">
        <title>Adiantum capillus-veneris genome.</title>
        <authorList>
            <person name="Fang Y."/>
            <person name="Liao Q."/>
        </authorList>
    </citation>
    <scope>NUCLEOTIDE SEQUENCE</scope>
    <source>
        <strain evidence="12">H3</strain>
        <tissue evidence="12">Leaf</tissue>
    </source>
</reference>
<comment type="caution">
    <text evidence="12">The sequence shown here is derived from an EMBL/GenBank/DDBJ whole genome shotgun (WGS) entry which is preliminary data.</text>
</comment>
<evidence type="ECO:0000256" key="10">
    <source>
        <dbReference type="ARBA" id="ARBA00048848"/>
    </source>
</evidence>
<dbReference type="PANTHER" id="PTHR14744">
    <property type="entry name" value="N-ALPHA-ACETYLTRANSFERASE 60"/>
    <property type="match status" value="1"/>
</dbReference>
<accession>A0A9D4UE29</accession>
<dbReference type="GO" id="GO:0000139">
    <property type="term" value="C:Golgi membrane"/>
    <property type="evidence" value="ECO:0007669"/>
    <property type="project" value="TreeGrafter"/>
</dbReference>
<dbReference type="Proteomes" id="UP000886520">
    <property type="component" value="Chromosome 18"/>
</dbReference>
<evidence type="ECO:0000256" key="2">
    <source>
        <dbReference type="ARBA" id="ARBA00022679"/>
    </source>
</evidence>
<dbReference type="PROSITE" id="PS51186">
    <property type="entry name" value="GNAT"/>
    <property type="match status" value="1"/>
</dbReference>
<evidence type="ECO:0000256" key="4">
    <source>
        <dbReference type="ARBA" id="ARBA00022853"/>
    </source>
</evidence>
<name>A0A9D4UE29_ADICA</name>
<comment type="catalytic activity">
    <reaction evidence="10">
        <text>N-terminal L-methionyl-[transmembrane protein] + acetyl-CoA = N-terminal N(alpha)-acetyl-L-methionyl-[transmembrane protein] + CoA + H(+)</text>
        <dbReference type="Rhea" id="RHEA:50604"/>
        <dbReference type="Rhea" id="RHEA-COMP:12745"/>
        <dbReference type="Rhea" id="RHEA-COMP:12746"/>
        <dbReference type="ChEBI" id="CHEBI:15378"/>
        <dbReference type="ChEBI" id="CHEBI:57287"/>
        <dbReference type="ChEBI" id="CHEBI:57288"/>
        <dbReference type="ChEBI" id="CHEBI:64731"/>
        <dbReference type="ChEBI" id="CHEBI:133414"/>
        <dbReference type="EC" id="2.3.1.259"/>
    </reaction>
</comment>
<evidence type="ECO:0000259" key="11">
    <source>
        <dbReference type="PROSITE" id="PS51186"/>
    </source>
</evidence>
<dbReference type="InterPro" id="IPR000182">
    <property type="entry name" value="GNAT_dom"/>
</dbReference>
<evidence type="ECO:0000256" key="3">
    <source>
        <dbReference type="ARBA" id="ARBA00022829"/>
    </source>
</evidence>
<evidence type="ECO:0000256" key="9">
    <source>
        <dbReference type="ARBA" id="ARBA00048017"/>
    </source>
</evidence>
<keyword evidence="13" id="KW-1185">Reference proteome</keyword>
<dbReference type="GO" id="GO:0120518">
    <property type="term" value="F:protein N-terminal-methionine acetyltransferase activity"/>
    <property type="evidence" value="ECO:0007669"/>
    <property type="project" value="UniProtKB-EC"/>
</dbReference>
<dbReference type="InterPro" id="IPR016181">
    <property type="entry name" value="Acyl_CoA_acyltransferase"/>
</dbReference>
<dbReference type="EC" id="2.3.1.259" evidence="7"/>
<evidence type="ECO:0000256" key="8">
    <source>
        <dbReference type="ARBA" id="ARBA00026144"/>
    </source>
</evidence>
<evidence type="ECO:0000256" key="7">
    <source>
        <dbReference type="ARBA" id="ARBA00026111"/>
    </source>
</evidence>
<dbReference type="Pfam" id="PF00583">
    <property type="entry name" value="Acetyltransf_1"/>
    <property type="match status" value="1"/>
</dbReference>
<keyword evidence="3" id="KW-0159">Chromosome partition</keyword>